<organism evidence="5 6">
    <name type="scientific">Vallitalea pronyensis</name>
    <dbReference type="NCBI Taxonomy" id="1348613"/>
    <lineage>
        <taxon>Bacteria</taxon>
        <taxon>Bacillati</taxon>
        <taxon>Bacillota</taxon>
        <taxon>Clostridia</taxon>
        <taxon>Lachnospirales</taxon>
        <taxon>Vallitaleaceae</taxon>
        <taxon>Vallitalea</taxon>
    </lineage>
</organism>
<name>A0A8J8MGP5_9FIRM</name>
<evidence type="ECO:0000256" key="3">
    <source>
        <dbReference type="ARBA" id="ARBA00046345"/>
    </source>
</evidence>
<proteinExistence type="inferred from homology"/>
<dbReference type="Pfam" id="PF13638">
    <property type="entry name" value="PIN_4"/>
    <property type="match status" value="1"/>
</dbReference>
<dbReference type="GO" id="GO:0005829">
    <property type="term" value="C:cytosol"/>
    <property type="evidence" value="ECO:0007669"/>
    <property type="project" value="TreeGrafter"/>
</dbReference>
<dbReference type="SUPFAM" id="SSF88723">
    <property type="entry name" value="PIN domain-like"/>
    <property type="match status" value="1"/>
</dbReference>
<dbReference type="InterPro" id="IPR029060">
    <property type="entry name" value="PIN-like_dom_sf"/>
</dbReference>
<evidence type="ECO:0000313" key="6">
    <source>
        <dbReference type="Proteomes" id="UP000683246"/>
    </source>
</evidence>
<keyword evidence="1" id="KW-0547">Nucleotide-binding</keyword>
<dbReference type="EMBL" id="CP058649">
    <property type="protein sequence ID" value="QUI21172.1"/>
    <property type="molecule type" value="Genomic_DNA"/>
</dbReference>
<dbReference type="CDD" id="cd09883">
    <property type="entry name" value="PIN_VapC_PhoHL-ATPase"/>
    <property type="match status" value="1"/>
</dbReference>
<dbReference type="InterPro" id="IPR003714">
    <property type="entry name" value="PhoH"/>
</dbReference>
<dbReference type="Pfam" id="PF02562">
    <property type="entry name" value="PhoH"/>
    <property type="match status" value="1"/>
</dbReference>
<accession>A0A8J8MGP5</accession>
<dbReference type="InterPro" id="IPR027417">
    <property type="entry name" value="P-loop_NTPase"/>
</dbReference>
<dbReference type="Gene3D" id="3.40.50.300">
    <property type="entry name" value="P-loop containing nucleotide triphosphate hydrolases"/>
    <property type="match status" value="1"/>
</dbReference>
<evidence type="ECO:0000256" key="1">
    <source>
        <dbReference type="ARBA" id="ARBA00022741"/>
    </source>
</evidence>
<dbReference type="SMART" id="SM00670">
    <property type="entry name" value="PINc"/>
    <property type="match status" value="1"/>
</dbReference>
<dbReference type="InterPro" id="IPR051451">
    <property type="entry name" value="PhoH2-like"/>
</dbReference>
<dbReference type="Gene3D" id="3.40.50.1010">
    <property type="entry name" value="5'-nuclease"/>
    <property type="match status" value="1"/>
</dbReference>
<feature type="domain" description="PIN" evidence="4">
    <location>
        <begin position="3"/>
        <end position="131"/>
    </location>
</feature>
<dbReference type="RefSeq" id="WP_212696633.1">
    <property type="nucleotide sequence ID" value="NZ_CP058649.1"/>
</dbReference>
<reference evidence="5" key="1">
    <citation type="submission" date="2020-07" db="EMBL/GenBank/DDBJ databases">
        <title>Vallitalea pronyensis genome.</title>
        <authorList>
            <person name="Postec A."/>
        </authorList>
    </citation>
    <scope>NUCLEOTIDE SEQUENCE</scope>
    <source>
        <strain evidence="5">FatNI3</strain>
    </source>
</reference>
<sequence>MVKNYIIDTNVMIHDPEFMHHFPNSHIIIPLLCIEELDNLKKREGLVGFHARRVAKEIKELMELGDIETGITLPNASVLRVELNHMDTNELPNGFDVHKNDSRILAVVLSLKKVYKDMRVILVTKDLYMAIKGRSLGIEVEDYQSDRIDIDTIYKGYTEIHLLSKDIDQIYEGGLEVPEMTEPIYPNEFFHIKSKDQVTHEILARYDGQKLVPLKYVHDSAWGLTPINREQKMAFELLMNPEIHFVTIIGGAGSGKTILATATALQNVIETNKYRKIVFVRPVVAAGNDIGFLPGTEREKLKPWMGSFYDAIENLSDIKESGKNHGGKPTFTVEDFIEQFRQRGVIETKTFTYMRGRTFTNALIIVDEAQEMTPHLAKLMLTRAGEHSKFVFIGDPSDNQIDNNYVDSKSNGLVYTVEKMKDFTITGHVALKRVERSPLAKVAEKNM</sequence>
<evidence type="ECO:0000256" key="2">
    <source>
        <dbReference type="ARBA" id="ARBA00022840"/>
    </source>
</evidence>
<dbReference type="SUPFAM" id="SSF52540">
    <property type="entry name" value="P-loop containing nucleoside triphosphate hydrolases"/>
    <property type="match status" value="1"/>
</dbReference>
<gene>
    <name evidence="5" type="ORF">HZI73_02215</name>
</gene>
<dbReference type="KEGG" id="vpy:HZI73_02215"/>
<keyword evidence="2" id="KW-0067">ATP-binding</keyword>
<evidence type="ECO:0000313" key="5">
    <source>
        <dbReference type="EMBL" id="QUI21172.1"/>
    </source>
</evidence>
<dbReference type="PANTHER" id="PTHR30473:SF2">
    <property type="entry name" value="PIN DOMAIN-CONTAINING PROTEIN"/>
    <property type="match status" value="1"/>
</dbReference>
<evidence type="ECO:0000259" key="4">
    <source>
        <dbReference type="SMART" id="SM00670"/>
    </source>
</evidence>
<comment type="similarity">
    <text evidence="3">In the N-terminal section; belongs to the PINc/VapC protein family.</text>
</comment>
<dbReference type="Proteomes" id="UP000683246">
    <property type="component" value="Chromosome"/>
</dbReference>
<keyword evidence="6" id="KW-1185">Reference proteome</keyword>
<dbReference type="InterPro" id="IPR002716">
    <property type="entry name" value="PIN_dom"/>
</dbReference>
<dbReference type="AlphaFoldDB" id="A0A8J8MGP5"/>
<dbReference type="GO" id="GO:0005524">
    <property type="term" value="F:ATP binding"/>
    <property type="evidence" value="ECO:0007669"/>
    <property type="project" value="UniProtKB-KW"/>
</dbReference>
<dbReference type="PANTHER" id="PTHR30473">
    <property type="entry name" value="PROTEIN PHOH"/>
    <property type="match status" value="1"/>
</dbReference>
<protein>
    <submittedName>
        <fullName evidence="5">PhoH family protein</fullName>
    </submittedName>
</protein>